<comment type="caution">
    <text evidence="3">The sequence shown here is derived from an EMBL/GenBank/DDBJ whole genome shotgun (WGS) entry which is preliminary data.</text>
</comment>
<feature type="transmembrane region" description="Helical" evidence="1">
    <location>
        <begin position="133"/>
        <end position="156"/>
    </location>
</feature>
<dbReference type="Proteomes" id="UP001500483">
    <property type="component" value="Unassembled WGS sequence"/>
</dbReference>
<evidence type="ECO:0000313" key="3">
    <source>
        <dbReference type="EMBL" id="GAA3365958.1"/>
    </source>
</evidence>
<proteinExistence type="predicted"/>
<keyword evidence="1" id="KW-0472">Membrane</keyword>
<dbReference type="EMBL" id="BAAAYK010000038">
    <property type="protein sequence ID" value="GAA3365958.1"/>
    <property type="molecule type" value="Genomic_DNA"/>
</dbReference>
<dbReference type="InterPro" id="IPR003675">
    <property type="entry name" value="Rce1/LyrA-like_dom"/>
</dbReference>
<keyword evidence="4" id="KW-1185">Reference proteome</keyword>
<name>A0ABP6S251_9PSEU</name>
<feature type="transmembrane region" description="Helical" evidence="1">
    <location>
        <begin position="228"/>
        <end position="246"/>
    </location>
</feature>
<evidence type="ECO:0000256" key="1">
    <source>
        <dbReference type="SAM" id="Phobius"/>
    </source>
</evidence>
<protein>
    <recommendedName>
        <fullName evidence="2">CAAX prenyl protease 2/Lysostaphin resistance protein A-like domain-containing protein</fullName>
    </recommendedName>
</protein>
<feature type="transmembrane region" description="Helical" evidence="1">
    <location>
        <begin position="196"/>
        <end position="222"/>
    </location>
</feature>
<dbReference type="Pfam" id="PF02517">
    <property type="entry name" value="Rce1-like"/>
    <property type="match status" value="1"/>
</dbReference>
<sequence length="340" mass="36807">MISEVSDYPAGPVQAGVPYQLLARDARHRWWRPLVALLVFAVLAFVLLLVAMLVLAAFVLYPAGFGDVRIAALVRDPESVEALVRDPFVLLFVSFGALVSLIPAAVLTALWVQRRSPRQLIGVTGRFRRRWSAECLLAALAVFAVAFAVSALLTWITGGSFGPGFPGWADYGRVALLALVVVPVQSAAEEFAFRGFLLQAVSAWFRTPWPAIALTSLLFLLGHGYTDPLVWCQLLVMAVSMCWLVVRTGGLEAAIALHVVNNSLSLLVGGLGGVPGIEQAGDFPVGDVLPFIAAILAYAWWVDRRAARRGAWNVTGGRVELRPWSLRPATQDDLRPEVSG</sequence>
<feature type="transmembrane region" description="Helical" evidence="1">
    <location>
        <begin position="88"/>
        <end position="112"/>
    </location>
</feature>
<organism evidence="3 4">
    <name type="scientific">Saccharopolyspora gregorii</name>
    <dbReference type="NCBI Taxonomy" id="33914"/>
    <lineage>
        <taxon>Bacteria</taxon>
        <taxon>Bacillati</taxon>
        <taxon>Actinomycetota</taxon>
        <taxon>Actinomycetes</taxon>
        <taxon>Pseudonocardiales</taxon>
        <taxon>Pseudonocardiaceae</taxon>
        <taxon>Saccharopolyspora</taxon>
    </lineage>
</organism>
<keyword evidence="1" id="KW-1133">Transmembrane helix</keyword>
<feature type="domain" description="CAAX prenyl protease 2/Lysostaphin resistance protein A-like" evidence="2">
    <location>
        <begin position="175"/>
        <end position="263"/>
    </location>
</feature>
<evidence type="ECO:0000259" key="2">
    <source>
        <dbReference type="Pfam" id="PF02517"/>
    </source>
</evidence>
<keyword evidence="1" id="KW-0812">Transmembrane</keyword>
<evidence type="ECO:0000313" key="4">
    <source>
        <dbReference type="Proteomes" id="UP001500483"/>
    </source>
</evidence>
<accession>A0ABP6S251</accession>
<feature type="transmembrane region" description="Helical" evidence="1">
    <location>
        <begin position="34"/>
        <end position="61"/>
    </location>
</feature>
<feature type="transmembrane region" description="Helical" evidence="1">
    <location>
        <begin position="283"/>
        <end position="302"/>
    </location>
</feature>
<reference evidence="4" key="1">
    <citation type="journal article" date="2019" name="Int. J. Syst. Evol. Microbiol.">
        <title>The Global Catalogue of Microorganisms (GCM) 10K type strain sequencing project: providing services to taxonomists for standard genome sequencing and annotation.</title>
        <authorList>
            <consortium name="The Broad Institute Genomics Platform"/>
            <consortium name="The Broad Institute Genome Sequencing Center for Infectious Disease"/>
            <person name="Wu L."/>
            <person name="Ma J."/>
        </authorList>
    </citation>
    <scope>NUCLEOTIDE SEQUENCE [LARGE SCALE GENOMIC DNA]</scope>
    <source>
        <strain evidence="4">JCM 9687</strain>
    </source>
</reference>
<gene>
    <name evidence="3" type="ORF">GCM10020366_67910</name>
</gene>